<proteinExistence type="predicted"/>
<evidence type="ECO:0000256" key="1">
    <source>
        <dbReference type="SAM" id="Phobius"/>
    </source>
</evidence>
<keyword evidence="1" id="KW-1133">Transmembrane helix</keyword>
<dbReference type="AlphaFoldDB" id="A0A3N4MDG9"/>
<sequence>MTENKEIVPVSGMVLVLLVTLNAVVLRAGLTRHSGWYWALCLTIPLLLIVTKNARKKQPGTAKANLSGQLRWLLRVW</sequence>
<keyword evidence="1" id="KW-0472">Membrane</keyword>
<name>A0A3N4MDG9_9BACT</name>
<keyword evidence="3" id="KW-1185">Reference proteome</keyword>
<dbReference type="RefSeq" id="WP_120514956.1">
    <property type="nucleotide sequence ID" value="NZ_QXZY01000002.1"/>
</dbReference>
<evidence type="ECO:0000313" key="3">
    <source>
        <dbReference type="Proteomes" id="UP000279089"/>
    </source>
</evidence>
<keyword evidence="1" id="KW-0812">Transmembrane</keyword>
<evidence type="ECO:0000313" key="2">
    <source>
        <dbReference type="EMBL" id="RPD41982.1"/>
    </source>
</evidence>
<dbReference type="EMBL" id="RMBX01000003">
    <property type="protein sequence ID" value="RPD41982.1"/>
    <property type="molecule type" value="Genomic_DNA"/>
</dbReference>
<comment type="caution">
    <text evidence="2">The sequence shown here is derived from an EMBL/GenBank/DDBJ whole genome shotgun (WGS) entry which is preliminary data.</text>
</comment>
<organism evidence="2 3">
    <name type="scientific">Chitinophaga barathri</name>
    <dbReference type="NCBI Taxonomy" id="1647451"/>
    <lineage>
        <taxon>Bacteria</taxon>
        <taxon>Pseudomonadati</taxon>
        <taxon>Bacteroidota</taxon>
        <taxon>Chitinophagia</taxon>
        <taxon>Chitinophagales</taxon>
        <taxon>Chitinophagaceae</taxon>
        <taxon>Chitinophaga</taxon>
    </lineage>
</organism>
<gene>
    <name evidence="2" type="ORF">EG028_07435</name>
</gene>
<dbReference type="OrthoDB" id="9758182at2"/>
<dbReference type="Proteomes" id="UP000279089">
    <property type="component" value="Unassembled WGS sequence"/>
</dbReference>
<accession>A0A3N4MDG9</accession>
<reference evidence="3" key="1">
    <citation type="submission" date="2018-11" db="EMBL/GenBank/DDBJ databases">
        <title>Chitinophaga lutea sp.nov., isolate from arsenic contaminated soil.</title>
        <authorList>
            <person name="Zong Y."/>
        </authorList>
    </citation>
    <scope>NUCLEOTIDE SEQUENCE [LARGE SCALE GENOMIC DNA]</scope>
    <source>
        <strain evidence="3">YLT18</strain>
    </source>
</reference>
<protein>
    <submittedName>
        <fullName evidence="2">Uncharacterized protein</fullName>
    </submittedName>
</protein>
<feature type="transmembrane region" description="Helical" evidence="1">
    <location>
        <begin position="36"/>
        <end position="54"/>
    </location>
</feature>
<feature type="transmembrane region" description="Helical" evidence="1">
    <location>
        <begin position="7"/>
        <end position="30"/>
    </location>
</feature>